<accession>A0A9Q8SYQ6</accession>
<evidence type="ECO:0000313" key="3">
    <source>
        <dbReference type="Proteomes" id="UP000830671"/>
    </source>
</evidence>
<dbReference type="KEGG" id="clup:CLUP02_11492"/>
<gene>
    <name evidence="2" type="ORF">CLUP02_11492</name>
</gene>
<dbReference type="InterPro" id="IPR010730">
    <property type="entry name" value="HET"/>
</dbReference>
<sequence length="600" mass="67827">MHLINTATLELEEFFDRARTPPYAILSHTWEDGEVSFQEWDHLETRKEKKGFLKIESFCQLASQDGYTHAWVDTNCIDKRSSAELSEAINSMFAWYQEAAFCYVYLADVSFPDTTIWSDLEIQLLNSKWFTRGWTLQELIAPRRILFYDQDWRFIGGKHSLVDAIYKATGINKECLLGHASPSDFSVAAIMSWAASRVTTRLEDQAYCLLGLFGVNMPLLYGEGGKAFLRLQEEIIRVSDDQSIFVYDIPTQSMTAPLANSPALFSKSTDIIRWFRLAAPTAMTPPFYAMTNAGLSISLPLIQTLSPDFVLGVLNCTTRIEEQHARSAVCIPLSSHNNDYRRQFTRVSLPAPWISLSSASMKTLLQWHEGNASPPDDLSSEFIPEESTNIMICMLDEENRERLWRRGFEPLKQTEGTFNKVSCFITFPRGFSGYRLHAVDPPEALHEYTSLMAMLDQRISDRKGRSLLIFRVPGSGGDDGSYIGIYLEAALDNEGALQDWPRACRILPNWNKQDGLDVAMQLNENFPPSSASLVGNILVTIRTAIPINPNFSLSMTAALMVEIVFDMDRVRRFHSQKGPISNSFSSGQYFRMLDTLSESG</sequence>
<feature type="domain" description="Heterokaryon incompatibility" evidence="1">
    <location>
        <begin position="23"/>
        <end position="108"/>
    </location>
</feature>
<reference evidence="2" key="1">
    <citation type="journal article" date="2021" name="Mol. Plant Microbe Interact.">
        <title>Complete Genome Sequence of the Plant-Pathogenic Fungus Colletotrichum lupini.</title>
        <authorList>
            <person name="Baroncelli R."/>
            <person name="Pensec F."/>
            <person name="Da Lio D."/>
            <person name="Boufleur T."/>
            <person name="Vicente I."/>
            <person name="Sarrocco S."/>
            <person name="Picot A."/>
            <person name="Baraldi E."/>
            <person name="Sukno S."/>
            <person name="Thon M."/>
            <person name="Le Floch G."/>
        </authorList>
    </citation>
    <scope>NUCLEOTIDE SEQUENCE</scope>
    <source>
        <strain evidence="2">IMI 504893</strain>
    </source>
</reference>
<dbReference type="Proteomes" id="UP000830671">
    <property type="component" value="Chromosome 6"/>
</dbReference>
<organism evidence="2 3">
    <name type="scientific">Colletotrichum lupini</name>
    <dbReference type="NCBI Taxonomy" id="145971"/>
    <lineage>
        <taxon>Eukaryota</taxon>
        <taxon>Fungi</taxon>
        <taxon>Dikarya</taxon>
        <taxon>Ascomycota</taxon>
        <taxon>Pezizomycotina</taxon>
        <taxon>Sordariomycetes</taxon>
        <taxon>Hypocreomycetidae</taxon>
        <taxon>Glomerellales</taxon>
        <taxon>Glomerellaceae</taxon>
        <taxon>Colletotrichum</taxon>
        <taxon>Colletotrichum acutatum species complex</taxon>
    </lineage>
</organism>
<dbReference type="Pfam" id="PF06985">
    <property type="entry name" value="HET"/>
    <property type="match status" value="1"/>
</dbReference>
<evidence type="ECO:0000259" key="1">
    <source>
        <dbReference type="Pfam" id="PF06985"/>
    </source>
</evidence>
<name>A0A9Q8SYQ6_9PEZI</name>
<dbReference type="EMBL" id="CP019478">
    <property type="protein sequence ID" value="UQC85993.1"/>
    <property type="molecule type" value="Genomic_DNA"/>
</dbReference>
<protein>
    <submittedName>
        <fullName evidence="2">HET domain-containing protein</fullName>
    </submittedName>
</protein>
<dbReference type="AlphaFoldDB" id="A0A9Q8SYQ6"/>
<proteinExistence type="predicted"/>
<dbReference type="PANTHER" id="PTHR10622:SF10">
    <property type="entry name" value="HET DOMAIN-CONTAINING PROTEIN"/>
    <property type="match status" value="1"/>
</dbReference>
<dbReference type="PANTHER" id="PTHR10622">
    <property type="entry name" value="HET DOMAIN-CONTAINING PROTEIN"/>
    <property type="match status" value="1"/>
</dbReference>
<dbReference type="RefSeq" id="XP_049147605.1">
    <property type="nucleotide sequence ID" value="XM_049290460.1"/>
</dbReference>
<evidence type="ECO:0000313" key="2">
    <source>
        <dbReference type="EMBL" id="UQC85993.1"/>
    </source>
</evidence>
<keyword evidence="3" id="KW-1185">Reference proteome</keyword>
<dbReference type="GeneID" id="73345470"/>